<dbReference type="AlphaFoldDB" id="A0A6N2KJU3"/>
<accession>A0A6N2KJU3</accession>
<sequence>MERKRKTQAFCSITFPFNCTVLPPPRSLTRHHSELTRLSLLKSFISLKNLSLNQTGESQITTSRSIWFVCERTAFRDRI</sequence>
<evidence type="ECO:0000313" key="1">
    <source>
        <dbReference type="EMBL" id="VFU27968.1"/>
    </source>
</evidence>
<name>A0A6N2KJU3_SALVM</name>
<reference evidence="1" key="1">
    <citation type="submission" date="2019-03" db="EMBL/GenBank/DDBJ databases">
        <authorList>
            <person name="Mank J."/>
            <person name="Almeida P."/>
        </authorList>
    </citation>
    <scope>NUCLEOTIDE SEQUENCE</scope>
    <source>
        <strain evidence="1">78183</strain>
    </source>
</reference>
<gene>
    <name evidence="1" type="ORF">SVIM_LOCUS88598</name>
</gene>
<protein>
    <submittedName>
        <fullName evidence="1">Uncharacterized protein</fullName>
    </submittedName>
</protein>
<organism evidence="1">
    <name type="scientific">Salix viminalis</name>
    <name type="common">Common osier</name>
    <name type="synonym">Basket willow</name>
    <dbReference type="NCBI Taxonomy" id="40686"/>
    <lineage>
        <taxon>Eukaryota</taxon>
        <taxon>Viridiplantae</taxon>
        <taxon>Streptophyta</taxon>
        <taxon>Embryophyta</taxon>
        <taxon>Tracheophyta</taxon>
        <taxon>Spermatophyta</taxon>
        <taxon>Magnoliopsida</taxon>
        <taxon>eudicotyledons</taxon>
        <taxon>Gunneridae</taxon>
        <taxon>Pentapetalae</taxon>
        <taxon>rosids</taxon>
        <taxon>fabids</taxon>
        <taxon>Malpighiales</taxon>
        <taxon>Salicaceae</taxon>
        <taxon>Saliceae</taxon>
        <taxon>Salix</taxon>
    </lineage>
</organism>
<proteinExistence type="predicted"/>
<dbReference type="EMBL" id="CAADRP010000413">
    <property type="protein sequence ID" value="VFU27968.1"/>
    <property type="molecule type" value="Genomic_DNA"/>
</dbReference>